<gene>
    <name evidence="15" type="ORF">IHV77_08720</name>
</gene>
<evidence type="ECO:0000256" key="1">
    <source>
        <dbReference type="ARBA" id="ARBA00004249"/>
    </source>
</evidence>
<evidence type="ECO:0000313" key="15">
    <source>
        <dbReference type="EMBL" id="QPB41998.1"/>
    </source>
</evidence>
<keyword evidence="10" id="KW-1133">Transmembrane helix</keyword>
<evidence type="ECO:0000256" key="3">
    <source>
        <dbReference type="ARBA" id="ARBA00022448"/>
    </source>
</evidence>
<comment type="similarity">
    <text evidence="2 13">Belongs to the TorC/TorY family.</text>
</comment>
<dbReference type="Gene3D" id="1.10.3820.10">
    <property type="entry name" value="Di-heme elbow motif domain"/>
    <property type="match status" value="1"/>
</dbReference>
<dbReference type="InterPro" id="IPR038266">
    <property type="entry name" value="NapC/NirT_cytc_sf"/>
</dbReference>
<keyword evidence="6 13" id="KW-0349">Heme</keyword>
<dbReference type="InterPro" id="IPR009154">
    <property type="entry name" value="Membr-bd_4haem_cyt_TorC"/>
</dbReference>
<dbReference type="SUPFAM" id="SSF48695">
    <property type="entry name" value="Multiheme cytochromes"/>
    <property type="match status" value="1"/>
</dbReference>
<evidence type="ECO:0000256" key="13">
    <source>
        <dbReference type="PIRNR" id="PIRNR000014"/>
    </source>
</evidence>
<dbReference type="InterPro" id="IPR036280">
    <property type="entry name" value="Multihaem_cyt_sf"/>
</dbReference>
<keyword evidence="4 13" id="KW-1003">Cell membrane</keyword>
<keyword evidence="5 13" id="KW-0997">Cell inner membrane</keyword>
<organism evidence="15 16">
    <name type="scientific">Rodentibacter haemolyticus</name>
    <dbReference type="NCBI Taxonomy" id="2778911"/>
    <lineage>
        <taxon>Bacteria</taxon>
        <taxon>Pseudomonadati</taxon>
        <taxon>Pseudomonadota</taxon>
        <taxon>Gammaproteobacteria</taxon>
        <taxon>Pasteurellales</taxon>
        <taxon>Pasteurellaceae</taxon>
        <taxon>Rodentibacter</taxon>
    </lineage>
</organism>
<comment type="subcellular location">
    <subcellularLocation>
        <location evidence="1">Cell inner membrane</location>
        <topology evidence="1">Single-pass type II membrane protein</topology>
    </subcellularLocation>
</comment>
<dbReference type="InterPro" id="IPR051174">
    <property type="entry name" value="Cytochrome_c-type_ET"/>
</dbReference>
<evidence type="ECO:0000256" key="5">
    <source>
        <dbReference type="ARBA" id="ARBA00022519"/>
    </source>
</evidence>
<keyword evidence="9 13" id="KW-0249">Electron transport</keyword>
<evidence type="ECO:0000256" key="7">
    <source>
        <dbReference type="ARBA" id="ARBA00022692"/>
    </source>
</evidence>
<feature type="domain" description="NapC/NirT cytochrome c N-terminal" evidence="14">
    <location>
        <begin position="8"/>
        <end position="174"/>
    </location>
</feature>
<evidence type="ECO:0000313" key="16">
    <source>
        <dbReference type="Proteomes" id="UP000663069"/>
    </source>
</evidence>
<dbReference type="RefSeq" id="WP_194811581.1">
    <property type="nucleotide sequence ID" value="NZ_CP063056.1"/>
</dbReference>
<keyword evidence="12 13" id="KW-0472">Membrane</keyword>
<keyword evidence="11 13" id="KW-0408">Iron</keyword>
<dbReference type="PIRSF" id="PIRSF000014">
    <property type="entry name" value="4_hem_cytch_TorC"/>
    <property type="match status" value="1"/>
</dbReference>
<keyword evidence="7" id="KW-0812">Transmembrane</keyword>
<keyword evidence="3 13" id="KW-0813">Transport</keyword>
<protein>
    <recommendedName>
        <fullName evidence="13">Cytochrome c-type protein</fullName>
    </recommendedName>
</protein>
<keyword evidence="16" id="KW-1185">Reference proteome</keyword>
<evidence type="ECO:0000256" key="12">
    <source>
        <dbReference type="ARBA" id="ARBA00023136"/>
    </source>
</evidence>
<keyword evidence="8 13" id="KW-0479">Metal-binding</keyword>
<name>A0ABX6UVT7_9PAST</name>
<evidence type="ECO:0000256" key="2">
    <source>
        <dbReference type="ARBA" id="ARBA00006417"/>
    </source>
</evidence>
<evidence type="ECO:0000256" key="4">
    <source>
        <dbReference type="ARBA" id="ARBA00022475"/>
    </source>
</evidence>
<accession>A0ABX6UVT7</accession>
<evidence type="ECO:0000256" key="8">
    <source>
        <dbReference type="ARBA" id="ARBA00022723"/>
    </source>
</evidence>
<proteinExistence type="inferred from homology"/>
<dbReference type="PANTHER" id="PTHR30333:SF3">
    <property type="entry name" value="CYTOCHROME C-TYPE PROTEIN TORY"/>
    <property type="match status" value="1"/>
</dbReference>
<evidence type="ECO:0000256" key="6">
    <source>
        <dbReference type="ARBA" id="ARBA00022617"/>
    </source>
</evidence>
<evidence type="ECO:0000256" key="9">
    <source>
        <dbReference type="ARBA" id="ARBA00022982"/>
    </source>
</evidence>
<dbReference type="PANTHER" id="PTHR30333">
    <property type="entry name" value="CYTOCHROME C-TYPE PROTEIN"/>
    <property type="match status" value="1"/>
</dbReference>
<evidence type="ECO:0000256" key="10">
    <source>
        <dbReference type="ARBA" id="ARBA00022989"/>
    </source>
</evidence>
<evidence type="ECO:0000256" key="11">
    <source>
        <dbReference type="ARBA" id="ARBA00023004"/>
    </source>
</evidence>
<dbReference type="Pfam" id="PF03264">
    <property type="entry name" value="Cytochrom_NNT"/>
    <property type="match status" value="1"/>
</dbReference>
<dbReference type="EMBL" id="CP063056">
    <property type="protein sequence ID" value="QPB41998.1"/>
    <property type="molecule type" value="Genomic_DNA"/>
</dbReference>
<evidence type="ECO:0000259" key="14">
    <source>
        <dbReference type="Pfam" id="PF03264"/>
    </source>
</evidence>
<reference evidence="15 16" key="1">
    <citation type="submission" date="2020-10" db="EMBL/GenBank/DDBJ databases">
        <title>Genome Sequencing of Rodentibacter spp. strain DSM111151.</title>
        <authorList>
            <person name="Benga L."/>
            <person name="Lautwein T."/>
        </authorList>
    </citation>
    <scope>NUCLEOTIDE SEQUENCE [LARGE SCALE GENOMIC DNA]</scope>
    <source>
        <strain evidence="15 16">DSM 111151</strain>
    </source>
</reference>
<dbReference type="Proteomes" id="UP000663069">
    <property type="component" value="Chromosome"/>
</dbReference>
<dbReference type="InterPro" id="IPR005126">
    <property type="entry name" value="NapC/NirT_cyt_c_N"/>
</dbReference>
<sequence length="372" mass="41269">MAKLKSFSVLTALIFVGVGAVVLLGVQQVMKATNSTEFCLSCHSMEQPKAEWEASSHFSNAKGIRAECADCHVPQDGLHYVKAKFIALKDLWYTITDKLPNQDVYEKYRSEMAQRVWKEMKETDSATCKSCHSADAMELSEQSEAARKMHKLAQETNQTCIDCHKGLVHFMPEMEVDNAAAADELTKHGGEFSNHDKTLYALAMKSVQSVQGGEVRLMPYAELTDWKETNGKLTALLKGWQQVGAESVMYMDLGKRITVALLSDEVKDKAQVVKTVHDSVTDSEWNAITMEIIAPKEAVTANISALNHFGNNLNQTHCSGCHAVIDADHYTANQWIGIVNSMKDRTSMSADDVRTLTIFLQRNGKDMVGSSH</sequence>